<feature type="transmembrane region" description="Helical" evidence="1">
    <location>
        <begin position="72"/>
        <end position="94"/>
    </location>
</feature>
<dbReference type="SUPFAM" id="SSF103481">
    <property type="entry name" value="Multidrug resistance efflux transporter EmrE"/>
    <property type="match status" value="2"/>
</dbReference>
<feature type="transmembrane region" description="Helical" evidence="1">
    <location>
        <begin position="223"/>
        <end position="240"/>
    </location>
</feature>
<organism evidence="3 4">
    <name type="scientific">Pseudomonas violetae</name>
    <dbReference type="NCBI Taxonomy" id="2915813"/>
    <lineage>
        <taxon>Bacteria</taxon>
        <taxon>Pseudomonadati</taxon>
        <taxon>Pseudomonadota</taxon>
        <taxon>Gammaproteobacteria</taxon>
        <taxon>Pseudomonadales</taxon>
        <taxon>Pseudomonadaceae</taxon>
        <taxon>Pseudomonas</taxon>
    </lineage>
</organism>
<keyword evidence="1" id="KW-1133">Transmembrane helix</keyword>
<dbReference type="Pfam" id="PF00892">
    <property type="entry name" value="EamA"/>
    <property type="match status" value="2"/>
</dbReference>
<feature type="transmembrane region" description="Helical" evidence="1">
    <location>
        <begin position="101"/>
        <end position="122"/>
    </location>
</feature>
<dbReference type="Proteomes" id="UP001299876">
    <property type="component" value="Unassembled WGS sequence"/>
</dbReference>
<keyword evidence="4" id="KW-1185">Reference proteome</keyword>
<name>A0ABT0EX02_9PSED</name>
<keyword evidence="1" id="KW-0472">Membrane</keyword>
<dbReference type="PANTHER" id="PTHR22911">
    <property type="entry name" value="ACYL-MALONYL CONDENSING ENZYME-RELATED"/>
    <property type="match status" value="1"/>
</dbReference>
<gene>
    <name evidence="3" type="ORF">L9059_08730</name>
</gene>
<proteinExistence type="predicted"/>
<accession>A0ABT0EX02</accession>
<feature type="transmembrane region" description="Helical" evidence="1">
    <location>
        <begin position="160"/>
        <end position="179"/>
    </location>
</feature>
<keyword evidence="1" id="KW-0812">Transmembrane</keyword>
<feature type="transmembrane region" description="Helical" evidence="1">
    <location>
        <begin position="191"/>
        <end position="216"/>
    </location>
</feature>
<feature type="transmembrane region" description="Helical" evidence="1">
    <location>
        <begin position="128"/>
        <end position="148"/>
    </location>
</feature>
<feature type="domain" description="EamA" evidence="2">
    <location>
        <begin position="3"/>
        <end position="116"/>
    </location>
</feature>
<reference evidence="3 4" key="1">
    <citation type="submission" date="2022-02" db="EMBL/GenBank/DDBJ databases">
        <title>Comparative genomics of the first Antarctic Pseudomonas spp. capable of biotransforming 2,4,6-Trinitrotoluene.</title>
        <authorList>
            <person name="Cabrera M.A."/>
            <person name="Marquez S.L."/>
            <person name="Perez-Donoso J.M."/>
        </authorList>
    </citation>
    <scope>NUCLEOTIDE SEQUENCE [LARGE SCALE GENOMIC DNA]</scope>
    <source>
        <strain evidence="3 4">TNT19</strain>
    </source>
</reference>
<dbReference type="InterPro" id="IPR000620">
    <property type="entry name" value="EamA_dom"/>
</dbReference>
<evidence type="ECO:0000256" key="1">
    <source>
        <dbReference type="SAM" id="Phobius"/>
    </source>
</evidence>
<feature type="domain" description="EamA" evidence="2">
    <location>
        <begin position="130"/>
        <end position="261"/>
    </location>
</feature>
<dbReference type="InterPro" id="IPR037185">
    <property type="entry name" value="EmrE-like"/>
</dbReference>
<protein>
    <submittedName>
        <fullName evidence="3">DMT family transporter</fullName>
    </submittedName>
</protein>
<evidence type="ECO:0000313" key="4">
    <source>
        <dbReference type="Proteomes" id="UP001299876"/>
    </source>
</evidence>
<sequence>MRLSELGAVSTAFWRITLALLPLFLMFRSGSVEDAGTGTASTWRQKLLAGLPGVLLGAELATWHISLHMTSVANATLLINMTPISVALLGWLLFRTPISPTFLVGLILAVVGVVVLKGGPASVGSGNIVGDAVALFGSFIYAGYFLVLGRVRDRFSTVTVMWWSTLAAALTVLPFALIFESQFLPLALSGWGVLLALAWICHTGGQGLITFALAWLPPTFSSLTLLIQPIVAALLAWIVLSEPLSITQAAGGLIVLTGILIARKG</sequence>
<dbReference type="PANTHER" id="PTHR22911:SF76">
    <property type="entry name" value="EAMA DOMAIN-CONTAINING PROTEIN"/>
    <property type="match status" value="1"/>
</dbReference>
<dbReference type="EMBL" id="JAKNRW010000005">
    <property type="protein sequence ID" value="MCK1790273.1"/>
    <property type="molecule type" value="Genomic_DNA"/>
</dbReference>
<comment type="caution">
    <text evidence="3">The sequence shown here is derived from an EMBL/GenBank/DDBJ whole genome shotgun (WGS) entry which is preliminary data.</text>
</comment>
<feature type="transmembrane region" description="Helical" evidence="1">
    <location>
        <begin position="47"/>
        <end position="66"/>
    </location>
</feature>
<feature type="transmembrane region" description="Helical" evidence="1">
    <location>
        <begin position="6"/>
        <end position="27"/>
    </location>
</feature>
<evidence type="ECO:0000259" key="2">
    <source>
        <dbReference type="Pfam" id="PF00892"/>
    </source>
</evidence>
<feature type="transmembrane region" description="Helical" evidence="1">
    <location>
        <begin position="246"/>
        <end position="262"/>
    </location>
</feature>
<evidence type="ECO:0000313" key="3">
    <source>
        <dbReference type="EMBL" id="MCK1790273.1"/>
    </source>
</evidence>